<sequence>MTAATMMITDAAPTLGRFLDTVAERHAGRTAWWYGDRSGTFADMALASRRVAGGLARLGIGRGDRVMLWLPNGPAWLAFFFGAARLGAIVFCANTRFRQREMADLVGRGGVKAICLWPGFKDIGFLDILAAADPAAFSRVESVILHDEGEPVPPLPAALAHARRQSFADLAAAPPWTGDVDDAGAGAAVFTTSGTTKAPKFVLHPHRSLTAHAAQSAAAMGYFVPGQATLQSLPFCGVFGFCQVMASLAAAAPMAIQPFFEPEAAVAAIARHRLTATNATDDMLERMLAADPSGRRLASLGRCGFAAFKAPERRDLVDAFDRFGTRLHGLYGMSEVQALYAMRGLDDAAGRRVLAGGMPVAPGGRVRVVAADGEGAGERALPDGEAGLLETSGPSLMAEYLDNPAATAEALTADGFLRTGDIGYREPDGSFVYLTRAGDVMRLGGFLVAPREIEAFLEDEAGIVQAQVVAADTPAGPRAVGFVILAPGAILDEAAVQARGRAVLARYKVPARIFAVDAFPTTESANGMKIQRARLREEATRRLAADA</sequence>
<dbReference type="Gene3D" id="3.40.50.12780">
    <property type="entry name" value="N-terminal domain of ligase-like"/>
    <property type="match status" value="1"/>
</dbReference>
<dbReference type="EMBL" id="RJKX01000016">
    <property type="protein sequence ID" value="ROP83535.1"/>
    <property type="molecule type" value="Genomic_DNA"/>
</dbReference>
<feature type="domain" description="AMP-dependent synthetase/ligase" evidence="8">
    <location>
        <begin position="20"/>
        <end position="401"/>
    </location>
</feature>
<keyword evidence="7" id="KW-0812">Transmembrane</keyword>
<dbReference type="PANTHER" id="PTHR43767:SF8">
    <property type="entry name" value="LONG-CHAIN-FATTY-ACID--COA LIGASE"/>
    <property type="match status" value="1"/>
</dbReference>
<dbReference type="InterPro" id="IPR045851">
    <property type="entry name" value="AMP-bd_C_sf"/>
</dbReference>
<comment type="pathway">
    <text evidence="2">Lipid metabolism; fatty acid beta-oxidation.</text>
</comment>
<dbReference type="InterPro" id="IPR025110">
    <property type="entry name" value="AMP-bd_C"/>
</dbReference>
<dbReference type="Pfam" id="PF00501">
    <property type="entry name" value="AMP-binding"/>
    <property type="match status" value="1"/>
</dbReference>
<evidence type="ECO:0000256" key="7">
    <source>
        <dbReference type="SAM" id="Phobius"/>
    </source>
</evidence>
<dbReference type="GO" id="GO:0004467">
    <property type="term" value="F:long-chain fatty acid-CoA ligase activity"/>
    <property type="evidence" value="ECO:0007669"/>
    <property type="project" value="UniProtKB-EC"/>
</dbReference>
<evidence type="ECO:0000256" key="3">
    <source>
        <dbReference type="ARBA" id="ARBA00022598"/>
    </source>
</evidence>
<evidence type="ECO:0000256" key="1">
    <source>
        <dbReference type="ARBA" id="ARBA00004170"/>
    </source>
</evidence>
<feature type="transmembrane region" description="Helical" evidence="7">
    <location>
        <begin position="75"/>
        <end position="93"/>
    </location>
</feature>
<evidence type="ECO:0000256" key="2">
    <source>
        <dbReference type="ARBA" id="ARBA00005005"/>
    </source>
</evidence>
<dbReference type="InterPro" id="IPR000873">
    <property type="entry name" value="AMP-dep_synth/lig_dom"/>
</dbReference>
<accession>A0A3N1L1Z1</accession>
<keyword evidence="7" id="KW-0472">Membrane</keyword>
<evidence type="ECO:0000259" key="8">
    <source>
        <dbReference type="Pfam" id="PF00501"/>
    </source>
</evidence>
<dbReference type="Gene3D" id="3.30.300.30">
    <property type="match status" value="1"/>
</dbReference>
<dbReference type="OrthoDB" id="8185589at2"/>
<evidence type="ECO:0000313" key="11">
    <source>
        <dbReference type="Proteomes" id="UP000278222"/>
    </source>
</evidence>
<proteinExistence type="predicted"/>
<gene>
    <name evidence="10" type="ORF">EDC65_4183</name>
</gene>
<comment type="caution">
    <text evidence="10">The sequence shown here is derived from an EMBL/GenBank/DDBJ whole genome shotgun (WGS) entry which is preliminary data.</text>
</comment>
<dbReference type="GO" id="GO:0016020">
    <property type="term" value="C:membrane"/>
    <property type="evidence" value="ECO:0007669"/>
    <property type="project" value="UniProtKB-SubCell"/>
</dbReference>
<evidence type="ECO:0000313" key="10">
    <source>
        <dbReference type="EMBL" id="ROP83535.1"/>
    </source>
</evidence>
<evidence type="ECO:0000256" key="6">
    <source>
        <dbReference type="ARBA" id="ARBA00042773"/>
    </source>
</evidence>
<dbReference type="AlphaFoldDB" id="A0A3N1L1Z1"/>
<evidence type="ECO:0000256" key="5">
    <source>
        <dbReference type="ARBA" id="ARBA00039545"/>
    </source>
</evidence>
<dbReference type="PANTHER" id="PTHR43767">
    <property type="entry name" value="LONG-CHAIN-FATTY-ACID--COA LIGASE"/>
    <property type="match status" value="1"/>
</dbReference>
<dbReference type="InterPro" id="IPR050237">
    <property type="entry name" value="ATP-dep_AMP-bd_enzyme"/>
</dbReference>
<keyword evidence="3" id="KW-0436">Ligase</keyword>
<dbReference type="EC" id="6.2.1.3" evidence="4"/>
<keyword evidence="7" id="KW-1133">Transmembrane helix</keyword>
<name>A0A3N1L1Z1_9PROT</name>
<feature type="domain" description="AMP-binding enzyme C-terminal" evidence="9">
    <location>
        <begin position="452"/>
        <end position="525"/>
    </location>
</feature>
<comment type="subcellular location">
    <subcellularLocation>
        <location evidence="1">Membrane</location>
        <topology evidence="1">Peripheral membrane protein</topology>
    </subcellularLocation>
</comment>
<dbReference type="Proteomes" id="UP000278222">
    <property type="component" value="Unassembled WGS sequence"/>
</dbReference>
<dbReference type="SUPFAM" id="SSF56801">
    <property type="entry name" value="Acetyl-CoA synthetase-like"/>
    <property type="match status" value="1"/>
</dbReference>
<reference evidence="10 11" key="1">
    <citation type="submission" date="2018-11" db="EMBL/GenBank/DDBJ databases">
        <title>Genomic Encyclopedia of Type Strains, Phase IV (KMG-IV): sequencing the most valuable type-strain genomes for metagenomic binning, comparative biology and taxonomic classification.</title>
        <authorList>
            <person name="Goeker M."/>
        </authorList>
    </citation>
    <scope>NUCLEOTIDE SEQUENCE [LARGE SCALE GENOMIC DNA]</scope>
    <source>
        <strain evidence="10 11">DSM 5900</strain>
    </source>
</reference>
<dbReference type="InterPro" id="IPR042099">
    <property type="entry name" value="ANL_N_sf"/>
</dbReference>
<dbReference type="RefSeq" id="WP_123693193.1">
    <property type="nucleotide sequence ID" value="NZ_AP019700.1"/>
</dbReference>
<evidence type="ECO:0000259" key="9">
    <source>
        <dbReference type="Pfam" id="PF13193"/>
    </source>
</evidence>
<evidence type="ECO:0000256" key="4">
    <source>
        <dbReference type="ARBA" id="ARBA00026121"/>
    </source>
</evidence>
<organism evidence="10 11">
    <name type="scientific">Stella humosa</name>
    <dbReference type="NCBI Taxonomy" id="94"/>
    <lineage>
        <taxon>Bacteria</taxon>
        <taxon>Pseudomonadati</taxon>
        <taxon>Pseudomonadota</taxon>
        <taxon>Alphaproteobacteria</taxon>
        <taxon>Rhodospirillales</taxon>
        <taxon>Stellaceae</taxon>
        <taxon>Stella</taxon>
    </lineage>
</organism>
<protein>
    <recommendedName>
        <fullName evidence="5">Long-chain-fatty-acid--CoA ligase</fullName>
        <ecNumber evidence="4">6.2.1.3</ecNumber>
    </recommendedName>
    <alternativeName>
        <fullName evidence="6">Long-chain acyl-CoA synthetase</fullName>
    </alternativeName>
</protein>
<keyword evidence="11" id="KW-1185">Reference proteome</keyword>
<dbReference type="Pfam" id="PF13193">
    <property type="entry name" value="AMP-binding_C"/>
    <property type="match status" value="1"/>
</dbReference>